<evidence type="ECO:0000313" key="2">
    <source>
        <dbReference type="EMBL" id="CDI03868.1"/>
    </source>
</evidence>
<keyword evidence="1" id="KW-0472">Membrane</keyword>
<dbReference type="RefSeq" id="WP_048675155.1">
    <property type="nucleotide sequence ID" value="NZ_CBTJ020000080.1"/>
</dbReference>
<dbReference type="Pfam" id="PF07963">
    <property type="entry name" value="N_methyl"/>
    <property type="match status" value="1"/>
</dbReference>
<dbReference type="InterPro" id="IPR013362">
    <property type="entry name" value="Pilus_4_PilV"/>
</dbReference>
<reference evidence="2" key="1">
    <citation type="submission" date="2013-07" db="EMBL/GenBank/DDBJ databases">
        <authorList>
            <person name="McIlroy S."/>
        </authorList>
    </citation>
    <scope>NUCLEOTIDE SEQUENCE [LARGE SCALE GENOMIC DNA]</scope>
    <source>
        <strain evidence="2">Run_A_D11</strain>
    </source>
</reference>
<reference evidence="2" key="2">
    <citation type="submission" date="2014-03" db="EMBL/GenBank/DDBJ databases">
        <title>Candidatus Competibacter-lineage genomes retrieved from metagenomes reveal functional metabolic diversity.</title>
        <authorList>
            <person name="McIlroy S.J."/>
            <person name="Albertsen M."/>
            <person name="Andresen E.K."/>
            <person name="Saunders A.M."/>
            <person name="Kristiansen R."/>
            <person name="Stokholm-Bjerregaard M."/>
            <person name="Nielsen K.L."/>
            <person name="Nielsen P.H."/>
        </authorList>
    </citation>
    <scope>NUCLEOTIDE SEQUENCE</scope>
    <source>
        <strain evidence="2">Run_A_D11</strain>
    </source>
</reference>
<dbReference type="InterPro" id="IPR045584">
    <property type="entry name" value="Pilin-like"/>
</dbReference>
<dbReference type="STRING" id="1400863.BN873_70016"/>
<evidence type="ECO:0000256" key="1">
    <source>
        <dbReference type="SAM" id="Phobius"/>
    </source>
</evidence>
<keyword evidence="1" id="KW-0812">Transmembrane</keyword>
<name>W6ME24_9GAMM</name>
<dbReference type="SUPFAM" id="SSF54523">
    <property type="entry name" value="Pili subunits"/>
    <property type="match status" value="1"/>
</dbReference>
<dbReference type="NCBIfam" id="TIGR02532">
    <property type="entry name" value="IV_pilin_GFxxxE"/>
    <property type="match status" value="1"/>
</dbReference>
<dbReference type="OrthoDB" id="5298127at2"/>
<protein>
    <submittedName>
        <fullName evidence="2">Pre-pilin leader sequence</fullName>
    </submittedName>
</protein>
<proteinExistence type="predicted"/>
<sequence length="163" mass="17959">MSINHCIYKNLLFIRRQTGFTLLEVLVALVIISIGLLGVAMLQMNGLKNNHSAFYRSQASILAYQMLDSLRANRKEVDSGNYNIKLTDSDPSGSAIYVTDIVNWRTALVRSLPSGKGAIDYQRSTGVARITIQWDDSRGSTGGDTQQFFMETQLCDVGGASCQ</sequence>
<dbReference type="InterPro" id="IPR012902">
    <property type="entry name" value="N_methyl_site"/>
</dbReference>
<keyword evidence="3" id="KW-1185">Reference proteome</keyword>
<accession>W6ME24</accession>
<gene>
    <name evidence="2" type="ORF">BN873_70016</name>
</gene>
<feature type="transmembrane region" description="Helical" evidence="1">
    <location>
        <begin position="20"/>
        <end position="42"/>
    </location>
</feature>
<dbReference type="AlphaFoldDB" id="W6ME24"/>
<keyword evidence="1" id="KW-1133">Transmembrane helix</keyword>
<dbReference type="EMBL" id="CBTJ020000080">
    <property type="protein sequence ID" value="CDI03868.1"/>
    <property type="molecule type" value="Genomic_DNA"/>
</dbReference>
<dbReference type="Proteomes" id="UP000035760">
    <property type="component" value="Unassembled WGS sequence"/>
</dbReference>
<organism evidence="2 3">
    <name type="scientific">Candidatus Competibacter denitrificans Run_A_D11</name>
    <dbReference type="NCBI Taxonomy" id="1400863"/>
    <lineage>
        <taxon>Bacteria</taxon>
        <taxon>Pseudomonadati</taxon>
        <taxon>Pseudomonadota</taxon>
        <taxon>Gammaproteobacteria</taxon>
        <taxon>Candidatus Competibacteraceae</taxon>
        <taxon>Candidatus Competibacter</taxon>
    </lineage>
</organism>
<dbReference type="NCBIfam" id="TIGR02523">
    <property type="entry name" value="type_IV_pilV"/>
    <property type="match status" value="1"/>
</dbReference>
<comment type="caution">
    <text evidence="2">The sequence shown here is derived from an EMBL/GenBank/DDBJ whole genome shotgun (WGS) entry which is preliminary data.</text>
</comment>
<evidence type="ECO:0000313" key="3">
    <source>
        <dbReference type="Proteomes" id="UP000035760"/>
    </source>
</evidence>
<dbReference type="PROSITE" id="PS00409">
    <property type="entry name" value="PROKAR_NTER_METHYL"/>
    <property type="match status" value="1"/>
</dbReference>